<feature type="domain" description="Sushi" evidence="3">
    <location>
        <begin position="56"/>
        <end position="114"/>
    </location>
</feature>
<evidence type="ECO:0000313" key="4">
    <source>
        <dbReference type="EMBL" id="OGK42074.1"/>
    </source>
</evidence>
<dbReference type="InterPro" id="IPR000436">
    <property type="entry name" value="Sushi_SCR_CCP_dom"/>
</dbReference>
<keyword evidence="2" id="KW-0732">Signal</keyword>
<reference evidence="4 5" key="1">
    <citation type="journal article" date="2016" name="Nat. Commun.">
        <title>Thousands of microbial genomes shed light on interconnected biogeochemical processes in an aquifer system.</title>
        <authorList>
            <person name="Anantharaman K."/>
            <person name="Brown C.T."/>
            <person name="Hug L.A."/>
            <person name="Sharon I."/>
            <person name="Castelle C.J."/>
            <person name="Probst A.J."/>
            <person name="Thomas B.C."/>
            <person name="Singh A."/>
            <person name="Wilkins M.J."/>
            <person name="Karaoz U."/>
            <person name="Brodie E.L."/>
            <person name="Williams K.H."/>
            <person name="Hubbard S.S."/>
            <person name="Banfield J.F."/>
        </authorList>
    </citation>
    <scope>NUCLEOTIDE SEQUENCE [LARGE SCALE GENOMIC DNA]</scope>
</reference>
<feature type="chain" id="PRO_5009529341" description="Sushi domain-containing protein" evidence="2">
    <location>
        <begin position="28"/>
        <end position="325"/>
    </location>
</feature>
<evidence type="ECO:0000313" key="5">
    <source>
        <dbReference type="Proteomes" id="UP000177698"/>
    </source>
</evidence>
<comment type="caution">
    <text evidence="4">The sequence shown here is derived from an EMBL/GenBank/DDBJ whole genome shotgun (WGS) entry which is preliminary data.</text>
</comment>
<keyword evidence="1" id="KW-1015">Disulfide bond</keyword>
<evidence type="ECO:0000256" key="1">
    <source>
        <dbReference type="ARBA" id="ARBA00023157"/>
    </source>
</evidence>
<accession>A0A1F7IFE5</accession>
<feature type="signal peptide" evidence="2">
    <location>
        <begin position="1"/>
        <end position="27"/>
    </location>
</feature>
<dbReference type="InterPro" id="IPR018247">
    <property type="entry name" value="EF_Hand_1_Ca_BS"/>
</dbReference>
<evidence type="ECO:0000256" key="2">
    <source>
        <dbReference type="SAM" id="SignalP"/>
    </source>
</evidence>
<organism evidence="4 5">
    <name type="scientific">Candidatus Roizmanbacteria bacterium RIFCSPLOWO2_01_FULL_37_12</name>
    <dbReference type="NCBI Taxonomy" id="1802056"/>
    <lineage>
        <taxon>Bacteria</taxon>
        <taxon>Candidatus Roizmaniibacteriota</taxon>
    </lineage>
</organism>
<evidence type="ECO:0000259" key="3">
    <source>
        <dbReference type="PROSITE" id="PS50923"/>
    </source>
</evidence>
<dbReference type="PROSITE" id="PS00018">
    <property type="entry name" value="EF_HAND_1"/>
    <property type="match status" value="1"/>
</dbReference>
<dbReference type="EMBL" id="MGAG01000005">
    <property type="protein sequence ID" value="OGK42074.1"/>
    <property type="molecule type" value="Genomic_DNA"/>
</dbReference>
<dbReference type="Proteomes" id="UP000177698">
    <property type="component" value="Unassembled WGS sequence"/>
</dbReference>
<protein>
    <recommendedName>
        <fullName evidence="3">Sushi domain-containing protein</fullName>
    </recommendedName>
</protein>
<name>A0A1F7IFE5_9BACT</name>
<gene>
    <name evidence="4" type="ORF">A2954_03410</name>
</gene>
<dbReference type="PROSITE" id="PS50923">
    <property type="entry name" value="SUSHI"/>
    <property type="match status" value="1"/>
</dbReference>
<proteinExistence type="predicted"/>
<sequence>MKNKFLLILMIASFATLFIAVSFSAQKNNNNYQIPAQTISTFPITIVPRSPTPTPTRCGSLQSYSFKEACGGAEGYYRYISYTCQGGYQATQGSSSSCKDSNTWINYATYDCQKNSFCLLTPTPVYRTPTPPIKITSKYVYITYTCRNDSTGGSYVLANTNRCRSGAEWMKDANNSCYQKTSGTCAATGTMSGCVETYKYSPECAVKPNYITPTSYKSPTPTPGCNNYTVWFIKYPFDYNNDGVINILDYQIWMQKNPGVVLCPSKTPTPTCIPAPSCLYTEPRCLMPEPIGGWCKLTPTPYISNWPTIYPTRIYITSPPPYNYQ</sequence>
<dbReference type="AlphaFoldDB" id="A0A1F7IFE5"/>
<dbReference type="STRING" id="1802056.A2954_03410"/>